<dbReference type="Pfam" id="PF15389">
    <property type="entry name" value="DUF4612"/>
    <property type="match status" value="1"/>
</dbReference>
<dbReference type="AlphaFoldDB" id="A0A915PDB0"/>
<reference evidence="2" key="1">
    <citation type="submission" date="2022-11" db="UniProtKB">
        <authorList>
            <consortium name="WormBaseParasite"/>
        </authorList>
    </citation>
    <scope>IDENTIFICATION</scope>
</reference>
<evidence type="ECO:0000313" key="2">
    <source>
        <dbReference type="WBParaSite" id="sdigi.contig109.g4527.t1"/>
    </source>
</evidence>
<organism evidence="1 2">
    <name type="scientific">Setaria digitata</name>
    <dbReference type="NCBI Taxonomy" id="48799"/>
    <lineage>
        <taxon>Eukaryota</taxon>
        <taxon>Metazoa</taxon>
        <taxon>Ecdysozoa</taxon>
        <taxon>Nematoda</taxon>
        <taxon>Chromadorea</taxon>
        <taxon>Rhabditida</taxon>
        <taxon>Spirurina</taxon>
        <taxon>Spiruromorpha</taxon>
        <taxon>Filarioidea</taxon>
        <taxon>Setariidae</taxon>
        <taxon>Setaria</taxon>
    </lineage>
</organism>
<protein>
    <submittedName>
        <fullName evidence="2">Uncharacterized protein</fullName>
    </submittedName>
</protein>
<dbReference type="WBParaSite" id="sdigi.contig109.g4527.t1">
    <property type="protein sequence ID" value="sdigi.contig109.g4527.t1"/>
    <property type="gene ID" value="sdigi.contig109.g4527"/>
</dbReference>
<keyword evidence="1" id="KW-1185">Reference proteome</keyword>
<dbReference type="InterPro" id="IPR027967">
    <property type="entry name" value="DUF4612"/>
</dbReference>
<accession>A0A915PDB0</accession>
<evidence type="ECO:0000313" key="1">
    <source>
        <dbReference type="Proteomes" id="UP000887581"/>
    </source>
</evidence>
<proteinExistence type="predicted"/>
<sequence length="160" mass="17680">MGCRFSKTNSAEVELDSDAVDVASGTVNRLLLSNTEYFLDSKPIVKSDIAESLNSAAVSLDSSVSEMITSTDSVKNAYPLVRRDTPVRSTFSNRITVRSKVSLDPEVHESNSSNPVYVNKPIKEIESASQADFFRMLDEKIAQVIFSLKQMIGRLAMPKR</sequence>
<name>A0A915PDB0_9BILA</name>
<dbReference type="Proteomes" id="UP000887581">
    <property type="component" value="Unplaced"/>
</dbReference>